<dbReference type="OrthoDB" id="336698at2"/>
<gene>
    <name evidence="1" type="ORF">SAMN05443245_6948</name>
</gene>
<sequence>MNSVSAIHALPFDPTFEQIPREEAETTRQLVEAMHNILETTSQDYQHGMRSVHAKRHGLLDGELTVLADR</sequence>
<name>A0A1H1JP90_9BURK</name>
<reference evidence="2" key="1">
    <citation type="submission" date="2016-10" db="EMBL/GenBank/DDBJ databases">
        <authorList>
            <person name="Varghese N."/>
            <person name="Submissions S."/>
        </authorList>
    </citation>
    <scope>NUCLEOTIDE SEQUENCE [LARGE SCALE GENOMIC DNA]</scope>
    <source>
        <strain evidence="2">GAS106B</strain>
    </source>
</reference>
<evidence type="ECO:0008006" key="3">
    <source>
        <dbReference type="Google" id="ProtNLM"/>
    </source>
</evidence>
<keyword evidence="2" id="KW-1185">Reference proteome</keyword>
<dbReference type="EMBL" id="FNKP01000003">
    <property type="protein sequence ID" value="SDR51509.1"/>
    <property type="molecule type" value="Genomic_DNA"/>
</dbReference>
<protein>
    <recommendedName>
        <fullName evidence="3">Catalase</fullName>
    </recommendedName>
</protein>
<organism evidence="1 2">
    <name type="scientific">Paraburkholderia fungorum</name>
    <dbReference type="NCBI Taxonomy" id="134537"/>
    <lineage>
        <taxon>Bacteria</taxon>
        <taxon>Pseudomonadati</taxon>
        <taxon>Pseudomonadota</taxon>
        <taxon>Betaproteobacteria</taxon>
        <taxon>Burkholderiales</taxon>
        <taxon>Burkholderiaceae</taxon>
        <taxon>Paraburkholderia</taxon>
    </lineage>
</organism>
<proteinExistence type="predicted"/>
<dbReference type="Proteomes" id="UP000183487">
    <property type="component" value="Unassembled WGS sequence"/>
</dbReference>
<evidence type="ECO:0000313" key="2">
    <source>
        <dbReference type="Proteomes" id="UP000183487"/>
    </source>
</evidence>
<dbReference type="RefSeq" id="WP_074772333.1">
    <property type="nucleotide sequence ID" value="NZ_FNKP01000003.1"/>
</dbReference>
<evidence type="ECO:0000313" key="1">
    <source>
        <dbReference type="EMBL" id="SDR51509.1"/>
    </source>
</evidence>
<dbReference type="AlphaFoldDB" id="A0A1H1JP90"/>
<accession>A0A1H1JP90</accession>